<proteinExistence type="predicted"/>
<feature type="chain" id="PRO_5009184290" description="Lipoprotein" evidence="1">
    <location>
        <begin position="22"/>
        <end position="164"/>
    </location>
</feature>
<name>A0A1E5QHX8_9CYAN</name>
<dbReference type="AlphaFoldDB" id="A0A1E5QHX8"/>
<dbReference type="OrthoDB" id="2380065at2"/>
<evidence type="ECO:0000256" key="1">
    <source>
        <dbReference type="SAM" id="SignalP"/>
    </source>
</evidence>
<dbReference type="EMBL" id="MJGC01000077">
    <property type="protein sequence ID" value="OEJ73933.1"/>
    <property type="molecule type" value="Genomic_DNA"/>
</dbReference>
<dbReference type="PROSITE" id="PS51257">
    <property type="entry name" value="PROKAR_LIPOPROTEIN"/>
    <property type="match status" value="1"/>
</dbReference>
<evidence type="ECO:0000313" key="2">
    <source>
        <dbReference type="EMBL" id="OEJ73933.1"/>
    </source>
</evidence>
<reference evidence="2" key="1">
    <citation type="submission" date="2016-09" db="EMBL/GenBank/DDBJ databases">
        <title>Draft genome of thermotolerant cyanobacterium Desertifilum sp. strain IPPAS B-1220.</title>
        <authorList>
            <person name="Sinetova M.A."/>
            <person name="Bolakhan K."/>
            <person name="Zayadan B.K."/>
            <person name="Mironov K.S."/>
            <person name="Ustinova V."/>
            <person name="Kupriyanova E.V."/>
            <person name="Sidorov R.A."/>
            <person name="Skrypnik A.N."/>
            <person name="Gogoleva N.E."/>
            <person name="Gogolev Y.V."/>
            <person name="Los D.A."/>
        </authorList>
    </citation>
    <scope>NUCLEOTIDE SEQUENCE [LARGE SCALE GENOMIC DNA]</scope>
    <source>
        <strain evidence="2">IPPAS B-1220</strain>
    </source>
</reference>
<gene>
    <name evidence="2" type="ORF">BH720_17720</name>
</gene>
<protein>
    <recommendedName>
        <fullName evidence="3">Lipoprotein</fullName>
    </recommendedName>
</protein>
<keyword evidence="1" id="KW-0732">Signal</keyword>
<accession>A0A1E5QHX8</accession>
<comment type="caution">
    <text evidence="2">The sequence shown here is derived from an EMBL/GenBank/DDBJ whole genome shotgun (WGS) entry which is preliminary data.</text>
</comment>
<sequence>MKKWLFVVGLSSLALLGGCVASSESSTPQSHVFNPSQVEVGDRILGLEVAAVDVSPYQERYTGTAKFNGEVTVSGKFVANDSHFEGDTGVPCFYVDETSATQLPRFVGDERMSWFCFDNPEVAKTAFGGNNPVQENAKIVIDNYQIVYAPSDVVNQATFKRTVE</sequence>
<dbReference type="RefSeq" id="WP_069968543.1">
    <property type="nucleotide sequence ID" value="NZ_CM124774.1"/>
</dbReference>
<evidence type="ECO:0008006" key="3">
    <source>
        <dbReference type="Google" id="ProtNLM"/>
    </source>
</evidence>
<feature type="signal peptide" evidence="1">
    <location>
        <begin position="1"/>
        <end position="21"/>
    </location>
</feature>
<organism evidence="2">
    <name type="scientific">Desertifilum tharense IPPAS B-1220</name>
    <dbReference type="NCBI Taxonomy" id="1781255"/>
    <lineage>
        <taxon>Bacteria</taxon>
        <taxon>Bacillati</taxon>
        <taxon>Cyanobacteriota</taxon>
        <taxon>Cyanophyceae</taxon>
        <taxon>Desertifilales</taxon>
        <taxon>Desertifilaceae</taxon>
        <taxon>Desertifilum</taxon>
    </lineage>
</organism>